<dbReference type="OrthoDB" id="4563535at2"/>
<protein>
    <submittedName>
        <fullName evidence="1">Uncharacterized protein</fullName>
    </submittedName>
</protein>
<dbReference type="AlphaFoldDB" id="A0A4U0S2F9"/>
<evidence type="ECO:0000313" key="1">
    <source>
        <dbReference type="EMBL" id="TKA01221.1"/>
    </source>
</evidence>
<keyword evidence="2" id="KW-1185">Reference proteome</keyword>
<accession>A0A4U0S2F9</accession>
<proteinExistence type="predicted"/>
<organism evidence="1 2">
    <name type="scientific">Actinacidiphila oryziradicis</name>
    <dbReference type="NCBI Taxonomy" id="2571141"/>
    <lineage>
        <taxon>Bacteria</taxon>
        <taxon>Bacillati</taxon>
        <taxon>Actinomycetota</taxon>
        <taxon>Actinomycetes</taxon>
        <taxon>Kitasatosporales</taxon>
        <taxon>Streptomycetaceae</taxon>
        <taxon>Actinacidiphila</taxon>
    </lineage>
</organism>
<evidence type="ECO:0000313" key="2">
    <source>
        <dbReference type="Proteomes" id="UP000305778"/>
    </source>
</evidence>
<name>A0A4U0S2F9_9ACTN</name>
<sequence>MSKLSSGADIPPEHVRFAAHLQALAQVTDDQELALVTAVLADPDQAMARSAVARHLDRRAAMLHQRREFDDWALGTAGAVAGHPFLVQRLHEWTLFSAVALGKPWTPDTLTAASDWLQRKIADCLETPEALIVLADNGRTRRVRNTATAKVNSRPS</sequence>
<dbReference type="RefSeq" id="WP_136729196.1">
    <property type="nucleotide sequence ID" value="NZ_SUMC01000074.1"/>
</dbReference>
<comment type="caution">
    <text evidence="1">The sequence shown here is derived from an EMBL/GenBank/DDBJ whole genome shotgun (WGS) entry which is preliminary data.</text>
</comment>
<reference evidence="1 2" key="1">
    <citation type="submission" date="2019-04" db="EMBL/GenBank/DDBJ databases">
        <title>Streptomyces oryziradicis sp. nov., a novel actinomycete isolated from rhizosphere soil of rice (Oryza sativa L.).</title>
        <authorList>
            <person name="Li C."/>
        </authorList>
    </citation>
    <scope>NUCLEOTIDE SEQUENCE [LARGE SCALE GENOMIC DNA]</scope>
    <source>
        <strain evidence="1 2">NEAU-C40</strain>
    </source>
</reference>
<dbReference type="Proteomes" id="UP000305778">
    <property type="component" value="Unassembled WGS sequence"/>
</dbReference>
<dbReference type="EMBL" id="SUMC01000074">
    <property type="protein sequence ID" value="TKA01221.1"/>
    <property type="molecule type" value="Genomic_DNA"/>
</dbReference>
<gene>
    <name evidence="1" type="ORF">FCI23_40895</name>
</gene>